<dbReference type="InterPro" id="IPR003695">
    <property type="entry name" value="Ppx_GppA_N"/>
</dbReference>
<gene>
    <name evidence="3" type="ORF">GGD89_000099</name>
</gene>
<dbReference type="RefSeq" id="WP_343058471.1">
    <property type="nucleotide sequence ID" value="NZ_JACIGK010000001.1"/>
</dbReference>
<organism evidence="3 4">
    <name type="scientific">Roseospira visakhapatnamensis</name>
    <dbReference type="NCBI Taxonomy" id="390880"/>
    <lineage>
        <taxon>Bacteria</taxon>
        <taxon>Pseudomonadati</taxon>
        <taxon>Pseudomonadota</taxon>
        <taxon>Alphaproteobacteria</taxon>
        <taxon>Rhodospirillales</taxon>
        <taxon>Rhodospirillaceae</taxon>
        <taxon>Roseospira</taxon>
    </lineage>
</organism>
<feature type="compositionally biased region" description="Gly residues" evidence="1">
    <location>
        <begin position="229"/>
        <end position="243"/>
    </location>
</feature>
<evidence type="ECO:0000256" key="1">
    <source>
        <dbReference type="SAM" id="MobiDB-lite"/>
    </source>
</evidence>
<feature type="compositionally biased region" description="Basic and acidic residues" evidence="1">
    <location>
        <begin position="28"/>
        <end position="39"/>
    </location>
</feature>
<sequence>MPFEPPSLRIPPLRVPRLRVGAASVVPEAHEAPRPEACRDLAPAPPARLSPHGRAERRPAGLPASSAGSRPTFVAVDLGTNNCRMLAARPDPRGGFRVVDSFSRITRLGEGLHDSNQLSEAAMARTVEALRACARKMSRHHVAGARMVATAACRHAANGAAFLHRVEVETGLRLEIIPPDEEARLALAGCAPLLRPGCRGAVVFDIGGGSTELMWVAPGGDARDHGEGDSGTGGDDGEGGVNGRGRPRGPRIVAMASLPVGVVTLAEARGGDLGDQDYAQVVDEVRRALRDFDGCHGISERLAMGEPIQMLGTSGTVTTLGGVMLDLPRYNRDSVDGLEVDFLSIRAVSRRLRTMTCDQRARHPCIGTDRADLVVAGCAILEAICDLWPTGRLRIADRGIREGVLMDLMRAARVLA</sequence>
<keyword evidence="3" id="KW-0378">Hydrolase</keyword>
<dbReference type="CDD" id="cd24054">
    <property type="entry name" value="ASKHA_NBD_AaPPX-GppA_MtPPX2-like"/>
    <property type="match status" value="1"/>
</dbReference>
<proteinExistence type="predicted"/>
<protein>
    <submittedName>
        <fullName evidence="3">Exopolyphosphatase/guanosine-5'-triphosphate, 3'-diphosphate pyrophosphatase</fullName>
        <ecNumber evidence="3">3.6.1.11</ecNumber>
        <ecNumber evidence="3">3.6.1.40</ecNumber>
    </submittedName>
</protein>
<reference evidence="3 4" key="1">
    <citation type="submission" date="2020-08" db="EMBL/GenBank/DDBJ databases">
        <title>Genome sequencing of Purple Non-Sulfur Bacteria from various extreme environments.</title>
        <authorList>
            <person name="Mayer M."/>
        </authorList>
    </citation>
    <scope>NUCLEOTIDE SEQUENCE [LARGE SCALE GENOMIC DNA]</scope>
    <source>
        <strain evidence="3 4">JA131</strain>
    </source>
</reference>
<dbReference type="Gene3D" id="3.30.420.150">
    <property type="entry name" value="Exopolyphosphatase. Domain 2"/>
    <property type="match status" value="1"/>
</dbReference>
<name>A0A7W6RAX4_9PROT</name>
<keyword evidence="4" id="KW-1185">Reference proteome</keyword>
<feature type="region of interest" description="Disordered" evidence="1">
    <location>
        <begin position="28"/>
        <end position="70"/>
    </location>
</feature>
<dbReference type="AlphaFoldDB" id="A0A7W6RAX4"/>
<feature type="domain" description="Ppx/GppA phosphatase N-terminal" evidence="2">
    <location>
        <begin position="94"/>
        <end position="410"/>
    </location>
</feature>
<dbReference type="Gene3D" id="3.30.420.40">
    <property type="match status" value="1"/>
</dbReference>
<feature type="region of interest" description="Disordered" evidence="1">
    <location>
        <begin position="219"/>
        <end position="248"/>
    </location>
</feature>
<evidence type="ECO:0000313" key="3">
    <source>
        <dbReference type="EMBL" id="MBB4264493.1"/>
    </source>
</evidence>
<comment type="caution">
    <text evidence="3">The sequence shown here is derived from an EMBL/GenBank/DDBJ whole genome shotgun (WGS) entry which is preliminary data.</text>
</comment>
<evidence type="ECO:0000259" key="2">
    <source>
        <dbReference type="Pfam" id="PF02541"/>
    </source>
</evidence>
<dbReference type="EC" id="3.6.1.11" evidence="3"/>
<dbReference type="GO" id="GO:0004309">
    <property type="term" value="F:exopolyphosphatase activity"/>
    <property type="evidence" value="ECO:0007669"/>
    <property type="project" value="UniProtKB-EC"/>
</dbReference>
<dbReference type="GO" id="GO:0008894">
    <property type="term" value="F:guanosine-5'-triphosphate,3'-diphosphate diphosphatase activity"/>
    <property type="evidence" value="ECO:0007669"/>
    <property type="project" value="UniProtKB-EC"/>
</dbReference>
<dbReference type="PANTHER" id="PTHR30005">
    <property type="entry name" value="EXOPOLYPHOSPHATASE"/>
    <property type="match status" value="1"/>
</dbReference>
<evidence type="ECO:0000313" key="4">
    <source>
        <dbReference type="Proteomes" id="UP000554286"/>
    </source>
</evidence>
<dbReference type="EC" id="3.6.1.40" evidence="3"/>
<dbReference type="Proteomes" id="UP000554286">
    <property type="component" value="Unassembled WGS sequence"/>
</dbReference>
<dbReference type="InterPro" id="IPR050273">
    <property type="entry name" value="GppA/Ppx_hydrolase"/>
</dbReference>
<dbReference type="PANTHER" id="PTHR30005:SF0">
    <property type="entry name" value="RETROGRADE REGULATION PROTEIN 2"/>
    <property type="match status" value="1"/>
</dbReference>
<dbReference type="EMBL" id="JACIGK010000001">
    <property type="protein sequence ID" value="MBB4264493.1"/>
    <property type="molecule type" value="Genomic_DNA"/>
</dbReference>
<accession>A0A7W6RAX4</accession>
<dbReference type="SUPFAM" id="SSF53067">
    <property type="entry name" value="Actin-like ATPase domain"/>
    <property type="match status" value="2"/>
</dbReference>
<dbReference type="InterPro" id="IPR043129">
    <property type="entry name" value="ATPase_NBD"/>
</dbReference>
<dbReference type="Pfam" id="PF02541">
    <property type="entry name" value="Ppx-GppA"/>
    <property type="match status" value="1"/>
</dbReference>